<sequence>MSTDPTSKATYPQTGGSKLEHHDLPSHTARSLTMTIGASTSSSDGGAANIGPSDTQTLPEAATSAKAIKMAIHPTDTPLNPIARPFVPRNSIEPPLPPNPQTTAQAKPNSCDPQEPSWNGAFVSGCLEDPSAKWNVARRASQVVCSPSFSEKDLGLLTRKFCRRAHIQETGRGSESLAMFAAEVHRTVNVFYGAHQAFLFRQKMATYAVSTFVDKWDVVCLLVP</sequence>
<organism evidence="2 3">
    <name type="scientific">Guyanagaster necrorhizus</name>
    <dbReference type="NCBI Taxonomy" id="856835"/>
    <lineage>
        <taxon>Eukaryota</taxon>
        <taxon>Fungi</taxon>
        <taxon>Dikarya</taxon>
        <taxon>Basidiomycota</taxon>
        <taxon>Agaricomycotina</taxon>
        <taxon>Agaricomycetes</taxon>
        <taxon>Agaricomycetidae</taxon>
        <taxon>Agaricales</taxon>
        <taxon>Marasmiineae</taxon>
        <taxon>Physalacriaceae</taxon>
        <taxon>Guyanagaster</taxon>
    </lineage>
</organism>
<feature type="region of interest" description="Disordered" evidence="1">
    <location>
        <begin position="89"/>
        <end position="114"/>
    </location>
</feature>
<name>A0A9P8AQL7_9AGAR</name>
<feature type="compositionally biased region" description="Low complexity" evidence="1">
    <location>
        <begin position="37"/>
        <end position="47"/>
    </location>
</feature>
<reference evidence="2" key="1">
    <citation type="submission" date="2020-11" db="EMBL/GenBank/DDBJ databases">
        <title>Adaptations for nitrogen fixation in a non-lichenized fungal sporocarp promotes dispersal by wood-feeding termites.</title>
        <authorList>
            <consortium name="DOE Joint Genome Institute"/>
            <person name="Koch R.A."/>
            <person name="Yoon G."/>
            <person name="Arayal U."/>
            <person name="Lail K."/>
            <person name="Amirebrahimi M."/>
            <person name="Labutti K."/>
            <person name="Lipzen A."/>
            <person name="Riley R."/>
            <person name="Barry K."/>
            <person name="Henrissat B."/>
            <person name="Grigoriev I.V."/>
            <person name="Herr J.R."/>
            <person name="Aime M.C."/>
        </authorList>
    </citation>
    <scope>NUCLEOTIDE SEQUENCE</scope>
    <source>
        <strain evidence="2">MCA 3950</strain>
    </source>
</reference>
<dbReference type="GeneID" id="66108997"/>
<dbReference type="OrthoDB" id="3040360at2759"/>
<gene>
    <name evidence="2" type="ORF">BT62DRAFT_934297</name>
</gene>
<proteinExistence type="predicted"/>
<dbReference type="RefSeq" id="XP_043037625.1">
    <property type="nucleotide sequence ID" value="XM_043186700.1"/>
</dbReference>
<protein>
    <submittedName>
        <fullName evidence="2">Uncharacterized protein</fullName>
    </submittedName>
</protein>
<accession>A0A9P8AQL7</accession>
<feature type="compositionally biased region" description="Polar residues" evidence="1">
    <location>
        <begin position="101"/>
        <end position="112"/>
    </location>
</feature>
<evidence type="ECO:0000313" key="3">
    <source>
        <dbReference type="Proteomes" id="UP000812287"/>
    </source>
</evidence>
<feature type="region of interest" description="Disordered" evidence="1">
    <location>
        <begin position="1"/>
        <end position="57"/>
    </location>
</feature>
<evidence type="ECO:0000256" key="1">
    <source>
        <dbReference type="SAM" id="MobiDB-lite"/>
    </source>
</evidence>
<dbReference type="AlphaFoldDB" id="A0A9P8AQL7"/>
<feature type="compositionally biased region" description="Polar residues" evidence="1">
    <location>
        <begin position="1"/>
        <end position="16"/>
    </location>
</feature>
<evidence type="ECO:0000313" key="2">
    <source>
        <dbReference type="EMBL" id="KAG7444125.1"/>
    </source>
</evidence>
<comment type="caution">
    <text evidence="2">The sequence shown here is derived from an EMBL/GenBank/DDBJ whole genome shotgun (WGS) entry which is preliminary data.</text>
</comment>
<dbReference type="EMBL" id="MU250541">
    <property type="protein sequence ID" value="KAG7444125.1"/>
    <property type="molecule type" value="Genomic_DNA"/>
</dbReference>
<keyword evidence="3" id="KW-1185">Reference proteome</keyword>
<dbReference type="Proteomes" id="UP000812287">
    <property type="component" value="Unassembled WGS sequence"/>
</dbReference>